<sequence length="133" mass="15293">MDFKILDSRTKILFLISVIFLYATLGTFITLTFSSGIIHILFLVLTLWFASASSLIFHYLLWKNLEFLRNINGNNINNFGFIISICSYIILFPIICLLTISFLFIFSIIVLILVVNNLIKKTSRNNNSSVNFQ</sequence>
<evidence type="ECO:0000313" key="2">
    <source>
        <dbReference type="Proteomes" id="UP001473424"/>
    </source>
</evidence>
<evidence type="ECO:0000313" key="1">
    <source>
        <dbReference type="EMBL" id="BET39432.1"/>
    </source>
</evidence>
<accession>A0ABM8JQ23</accession>
<name>A0ABM8JQ23_9MOLU</name>
<gene>
    <name evidence="1" type="ORF">SAP269_20210</name>
</gene>
<dbReference type="EMBL" id="AP028955">
    <property type="protein sequence ID" value="BET39432.1"/>
    <property type="molecule type" value="Genomic_DNA"/>
</dbReference>
<dbReference type="Proteomes" id="UP001473424">
    <property type="component" value="Chromosome"/>
</dbReference>
<organism evidence="1 2">
    <name type="scientific">Spiroplasma ixodetis</name>
    <dbReference type="NCBI Taxonomy" id="2141"/>
    <lineage>
        <taxon>Bacteria</taxon>
        <taxon>Bacillati</taxon>
        <taxon>Mycoplasmatota</taxon>
        <taxon>Mollicutes</taxon>
        <taxon>Entomoplasmatales</taxon>
        <taxon>Spiroplasmataceae</taxon>
        <taxon>Spiroplasma</taxon>
    </lineage>
</organism>
<protein>
    <submittedName>
        <fullName evidence="1">Uncharacterized protein</fullName>
    </submittedName>
</protein>
<keyword evidence="2" id="KW-1185">Reference proteome</keyword>
<reference evidence="2" key="1">
    <citation type="journal article" date="2024" name="FEMS Microbiol. Lett.">
        <title>Genomic insights into Spiroplasma endosymbionts that induce male-killing and protective phenotypes in the pea aphid.</title>
        <authorList>
            <person name="Arai H."/>
            <person name="Legeai F."/>
            <person name="Kageyama D."/>
            <person name="Sugio A."/>
            <person name="Simon J.C."/>
        </authorList>
    </citation>
    <scope>NUCLEOTIDE SEQUENCE [LARGE SCALE GENOMIC DNA]</scope>
    <source>
        <strain evidence="2">sAp269</strain>
    </source>
</reference>
<proteinExistence type="predicted"/>